<dbReference type="Gramene" id="Bo4g149620.1">
    <property type="protein sequence ID" value="Bo4g149620.1"/>
    <property type="gene ID" value="Bo4g149620"/>
</dbReference>
<dbReference type="Proteomes" id="UP000032141">
    <property type="component" value="Chromosome C4"/>
</dbReference>
<keyword evidence="3" id="KW-1185">Reference proteome</keyword>
<evidence type="ECO:0000313" key="2">
    <source>
        <dbReference type="EnsemblPlants" id="Bo4g149620.1"/>
    </source>
</evidence>
<reference evidence="2" key="2">
    <citation type="submission" date="2015-03" db="UniProtKB">
        <authorList>
            <consortium name="EnsemblPlants"/>
        </authorList>
    </citation>
    <scope>IDENTIFICATION</scope>
</reference>
<reference evidence="2 3" key="1">
    <citation type="journal article" date="2014" name="Genome Biol.">
        <title>Transcriptome and methylome profiling reveals relics of genome dominance in the mesopolyploid Brassica oleracea.</title>
        <authorList>
            <person name="Parkin I.A."/>
            <person name="Koh C."/>
            <person name="Tang H."/>
            <person name="Robinson S.J."/>
            <person name="Kagale S."/>
            <person name="Clarke W.E."/>
            <person name="Town C.D."/>
            <person name="Nixon J."/>
            <person name="Krishnakumar V."/>
            <person name="Bidwell S.L."/>
            <person name="Denoeud F."/>
            <person name="Belcram H."/>
            <person name="Links M.G."/>
            <person name="Just J."/>
            <person name="Clarke C."/>
            <person name="Bender T."/>
            <person name="Huebert T."/>
            <person name="Mason A.S."/>
            <person name="Pires J.C."/>
            <person name="Barker G."/>
            <person name="Moore J."/>
            <person name="Walley P.G."/>
            <person name="Manoli S."/>
            <person name="Batley J."/>
            <person name="Edwards D."/>
            <person name="Nelson M.N."/>
            <person name="Wang X."/>
            <person name="Paterson A.H."/>
            <person name="King G."/>
            <person name="Bancroft I."/>
            <person name="Chalhoub B."/>
            <person name="Sharpe A.G."/>
        </authorList>
    </citation>
    <scope>NUCLEOTIDE SEQUENCE</scope>
    <source>
        <strain evidence="2 3">cv. TO1000</strain>
    </source>
</reference>
<dbReference type="AlphaFoldDB" id="A0A0D3C171"/>
<dbReference type="HOGENOM" id="CLU_2907208_0_0_1"/>
<name>A0A0D3C171_BRAOL</name>
<accession>A0A0D3C171</accession>
<evidence type="ECO:0000256" key="1">
    <source>
        <dbReference type="SAM" id="MobiDB-lite"/>
    </source>
</evidence>
<sequence length="62" mass="7204">MLSPCRSCLTHFMIEVLMCSEQWMKQDLKMESKLPSNAQILEELEEDDKLERENGDASTVLE</sequence>
<organism evidence="2 3">
    <name type="scientific">Brassica oleracea var. oleracea</name>
    <dbReference type="NCBI Taxonomy" id="109376"/>
    <lineage>
        <taxon>Eukaryota</taxon>
        <taxon>Viridiplantae</taxon>
        <taxon>Streptophyta</taxon>
        <taxon>Embryophyta</taxon>
        <taxon>Tracheophyta</taxon>
        <taxon>Spermatophyta</taxon>
        <taxon>Magnoliopsida</taxon>
        <taxon>eudicotyledons</taxon>
        <taxon>Gunneridae</taxon>
        <taxon>Pentapetalae</taxon>
        <taxon>rosids</taxon>
        <taxon>malvids</taxon>
        <taxon>Brassicales</taxon>
        <taxon>Brassicaceae</taxon>
        <taxon>Brassiceae</taxon>
        <taxon>Brassica</taxon>
    </lineage>
</organism>
<proteinExistence type="predicted"/>
<evidence type="ECO:0008006" key="4">
    <source>
        <dbReference type="Google" id="ProtNLM"/>
    </source>
</evidence>
<protein>
    <recommendedName>
        <fullName evidence="4">HAT C-terminal dimerisation domain-containing protein</fullName>
    </recommendedName>
</protein>
<evidence type="ECO:0000313" key="3">
    <source>
        <dbReference type="Proteomes" id="UP000032141"/>
    </source>
</evidence>
<dbReference type="eggNOG" id="KOG1121">
    <property type="taxonomic scope" value="Eukaryota"/>
</dbReference>
<feature type="region of interest" description="Disordered" evidence="1">
    <location>
        <begin position="42"/>
        <end position="62"/>
    </location>
</feature>
<dbReference type="EnsemblPlants" id="Bo4g149620.1">
    <property type="protein sequence ID" value="Bo4g149620.1"/>
    <property type="gene ID" value="Bo4g149620"/>
</dbReference>